<evidence type="ECO:0000313" key="1">
    <source>
        <dbReference type="EMBL" id="OJF10314.1"/>
    </source>
</evidence>
<name>A0A1K0FZ25_9ACTN</name>
<dbReference type="RefSeq" id="WP_071809278.1">
    <property type="nucleotide sequence ID" value="NZ_MEIA01000480.1"/>
</dbReference>
<sequence>MTTPAPGGSTSAAPDGDQFARGTMGSFRAAKELLSQAVDKIRKEWDAMVARINALLERLEHELNNDSVWATISEWWTEKIKDAVEKVHSLIKVIGQQVSEVLASVDKVVAGSVPVLSLFEVGLDWAVKVNTPLSDLGPDMTGSGAIDAWRGPAKETYEKRVRDQIDAVEAATGKVKTVGNWLAEVAAANTAYMVSLADRAADVVGALVAVIIDATETASGAVTQIVITLQHTSELIGEIVKQTLQYLANLANRMAEVVKQITAVAGEYGDHTGLPGGKWPTPVNA</sequence>
<dbReference type="Proteomes" id="UP000182486">
    <property type="component" value="Unassembled WGS sequence"/>
</dbReference>
<dbReference type="AlphaFoldDB" id="A0A1K0FZ25"/>
<dbReference type="EMBL" id="MEIA01000480">
    <property type="protein sequence ID" value="OJF10314.1"/>
    <property type="molecule type" value="Genomic_DNA"/>
</dbReference>
<comment type="caution">
    <text evidence="1">The sequence shown here is derived from an EMBL/GenBank/DDBJ whole genome shotgun (WGS) entry which is preliminary data.</text>
</comment>
<keyword evidence="2" id="KW-1185">Reference proteome</keyword>
<proteinExistence type="predicted"/>
<reference evidence="1 2" key="1">
    <citation type="submission" date="2016-09" db="EMBL/GenBank/DDBJ databases">
        <title>Couchioplanes caeruleus draft genome sequence.</title>
        <authorList>
            <person name="Sheehan J."/>
            <person name="Caffrey P."/>
        </authorList>
    </citation>
    <scope>NUCLEOTIDE SEQUENCE [LARGE SCALE GENOMIC DNA]</scope>
    <source>
        <strain evidence="1 2">DSM 43634</strain>
    </source>
</reference>
<organism evidence="1 2">
    <name type="scientific">Couchioplanes caeruleus subsp. caeruleus</name>
    <dbReference type="NCBI Taxonomy" id="56427"/>
    <lineage>
        <taxon>Bacteria</taxon>
        <taxon>Bacillati</taxon>
        <taxon>Actinomycetota</taxon>
        <taxon>Actinomycetes</taxon>
        <taxon>Micromonosporales</taxon>
        <taxon>Micromonosporaceae</taxon>
        <taxon>Couchioplanes</taxon>
    </lineage>
</organism>
<gene>
    <name evidence="1" type="ORF">BG844_32580</name>
</gene>
<protein>
    <submittedName>
        <fullName evidence="1">Uncharacterized protein</fullName>
    </submittedName>
</protein>
<accession>A0A1K0FZ25</accession>
<evidence type="ECO:0000313" key="2">
    <source>
        <dbReference type="Proteomes" id="UP000182486"/>
    </source>
</evidence>